<comment type="caution">
    <text evidence="3">Lacks conserved residue(s) required for the propagation of feature annotation.</text>
</comment>
<sequence>ANAYESTSSKVTKTFRFKDDFFLKIDPLSTAIAPGVNTDDLLSALDAYGETFRDKWVLSLMLNTLPQDECEVEMSVPEFSIAQWRYPENYNIEELPAAGQSYIHPDTYVQRLYYNVETLKITCQDPSDDFPTYRDLEKDVYTAAAFSGSAFTDILNPSGSSSCNGSEEDCLFSTVESVEYDTFDDMNADLFVQRFLEVPMYLKCLDRNGYGPSIANVLIEAMDEFFSIYVTPELEKEILINAPGGSVYNFASPYDNGRVFFTHGMYYTGGNLVAQVKGEDGYLTTKYTYAFDTIWFWPHDATDDILPNLEALVNSIFDEGAFLDFLQQEYSQYGYIRRADFCEPVDTMPDFPEIPVIPTPVPTAKPTFRSEIGEECASDAECVDGLLCHGATGKCVCNVDTDFGCDGGNISCRFSCAYLVDNPRCFDDAFVRDCTAAWGDGFTCADTNNDGVIDQSDKSGGCDYNAPTSAPQISTDEPTKSPVVALVTPYPSVLFTPVPTIEVTMPPTMTKPAITAPPTMTNPTPMPSPFPSFNPLGSMMCDSNSTNTCPDELCCVDDTCQDCVTDPGDGTKPIVGTCGNGNKGDGICAWEGYCCSEWGWCGTTEEYCSVSSIAPTPSDGGFYPPPTPSVDAGKCGLNEIGEGICANPDHCCSEWGYCGPGEGYCYKIDDGTNPDGSCGGGGIGDGMCSSGHCCSQYGFCGEGPEYCTGFVDNIEVTDNDNLIIERSPLPEDLMPEFSFRCGVDELDARGNCKAECTHRIQCSNGDECWGTQLSFCHVFEQGSHPVCDDLSTANVDSRCGFDEVHAREFCGMKCNSDSECGTGEACYPTMLNLCDCFEDMDSDGTIEQSFDDANDSVKPYFL</sequence>
<feature type="domain" description="Chitin-binding type-1" evidence="4">
    <location>
        <begin position="632"/>
        <end position="690"/>
    </location>
</feature>
<organism evidence="5 6">
    <name type="scientific">Thalassiosira pseudonana</name>
    <name type="common">Marine diatom</name>
    <name type="synonym">Cyclotella nana</name>
    <dbReference type="NCBI Taxonomy" id="35128"/>
    <lineage>
        <taxon>Eukaryota</taxon>
        <taxon>Sar</taxon>
        <taxon>Stramenopiles</taxon>
        <taxon>Ochrophyta</taxon>
        <taxon>Bacillariophyta</taxon>
        <taxon>Coscinodiscophyceae</taxon>
        <taxon>Thalassiosirophycidae</taxon>
        <taxon>Thalassiosirales</taxon>
        <taxon>Thalassiosiraceae</taxon>
        <taxon>Thalassiosira</taxon>
    </lineage>
</organism>
<dbReference type="InterPro" id="IPR018371">
    <property type="entry name" value="Chitin-binding_1_CS"/>
</dbReference>
<feature type="domain" description="Chitin-binding type-1" evidence="4">
    <location>
        <begin position="575"/>
        <end position="620"/>
    </location>
</feature>
<dbReference type="SUPFAM" id="SSF57016">
    <property type="entry name" value="Plant lectins/antimicrobial peptides"/>
    <property type="match status" value="3"/>
</dbReference>
<keyword evidence="1 3" id="KW-0147">Chitin-binding</keyword>
<evidence type="ECO:0000313" key="5">
    <source>
        <dbReference type="EMBL" id="ACI64141.1"/>
    </source>
</evidence>
<dbReference type="Proteomes" id="UP000001449">
    <property type="component" value="Chromosome 18"/>
</dbReference>
<gene>
    <name evidence="5" type="ORF">THAPS_12594</name>
</gene>
<reference evidence="5 6" key="1">
    <citation type="journal article" date="2004" name="Science">
        <title>The genome of the diatom Thalassiosira pseudonana: ecology, evolution, and metabolism.</title>
        <authorList>
            <person name="Armbrust E.V."/>
            <person name="Berges J.A."/>
            <person name="Bowler C."/>
            <person name="Green B.R."/>
            <person name="Martinez D."/>
            <person name="Putnam N.H."/>
            <person name="Zhou S."/>
            <person name="Allen A.E."/>
            <person name="Apt K.E."/>
            <person name="Bechner M."/>
            <person name="Brzezinski M.A."/>
            <person name="Chaal B.K."/>
            <person name="Chiovitti A."/>
            <person name="Davis A.K."/>
            <person name="Demarest M.S."/>
            <person name="Detter J.C."/>
            <person name="Glavina T."/>
            <person name="Goodstein D."/>
            <person name="Hadi M.Z."/>
            <person name="Hellsten U."/>
            <person name="Hildebrand M."/>
            <person name="Jenkins B.D."/>
            <person name="Jurka J."/>
            <person name="Kapitonov V.V."/>
            <person name="Kroger N."/>
            <person name="Lau W.W."/>
            <person name="Lane T.W."/>
            <person name="Larimer F.W."/>
            <person name="Lippmeier J.C."/>
            <person name="Lucas S."/>
            <person name="Medina M."/>
            <person name="Montsant A."/>
            <person name="Obornik M."/>
            <person name="Parker M.S."/>
            <person name="Palenik B."/>
            <person name="Pazour G.J."/>
            <person name="Richardson P.M."/>
            <person name="Rynearson T.A."/>
            <person name="Saito M.A."/>
            <person name="Schwartz D.C."/>
            <person name="Thamatrakoln K."/>
            <person name="Valentin K."/>
            <person name="Vardi A."/>
            <person name="Wilkerson F.P."/>
            <person name="Rokhsar D.S."/>
        </authorList>
    </citation>
    <scope>NUCLEOTIDE SEQUENCE [LARGE SCALE GENOMIC DNA]</scope>
    <source>
        <strain evidence="5 6">CCMP1335</strain>
    </source>
</reference>
<dbReference type="RefSeq" id="XP_002295424.1">
    <property type="nucleotide sequence ID" value="XM_002295388.1"/>
</dbReference>
<feature type="non-terminal residue" evidence="5">
    <location>
        <position position="862"/>
    </location>
</feature>
<evidence type="ECO:0000259" key="4">
    <source>
        <dbReference type="PROSITE" id="PS50941"/>
    </source>
</evidence>
<name>B5YLV4_THAPS</name>
<evidence type="ECO:0000256" key="2">
    <source>
        <dbReference type="ARBA" id="ARBA00023157"/>
    </source>
</evidence>
<dbReference type="PaxDb" id="35128-Thaps12594"/>
<dbReference type="InParanoid" id="B5YLV4"/>
<reference evidence="5 6" key="2">
    <citation type="journal article" date="2008" name="Nature">
        <title>The Phaeodactylum genome reveals the evolutionary history of diatom genomes.</title>
        <authorList>
            <person name="Bowler C."/>
            <person name="Allen A.E."/>
            <person name="Badger J.H."/>
            <person name="Grimwood J."/>
            <person name="Jabbari K."/>
            <person name="Kuo A."/>
            <person name="Maheswari U."/>
            <person name="Martens C."/>
            <person name="Maumus F."/>
            <person name="Otillar R.P."/>
            <person name="Rayko E."/>
            <person name="Salamov A."/>
            <person name="Vandepoele K."/>
            <person name="Beszteri B."/>
            <person name="Gruber A."/>
            <person name="Heijde M."/>
            <person name="Katinka M."/>
            <person name="Mock T."/>
            <person name="Valentin K."/>
            <person name="Verret F."/>
            <person name="Berges J.A."/>
            <person name="Brownlee C."/>
            <person name="Cadoret J.P."/>
            <person name="Chiovitti A."/>
            <person name="Choi C.J."/>
            <person name="Coesel S."/>
            <person name="De Martino A."/>
            <person name="Detter J.C."/>
            <person name="Durkin C."/>
            <person name="Falciatore A."/>
            <person name="Fournet J."/>
            <person name="Haruta M."/>
            <person name="Huysman M.J."/>
            <person name="Jenkins B.D."/>
            <person name="Jiroutova K."/>
            <person name="Jorgensen R.E."/>
            <person name="Joubert Y."/>
            <person name="Kaplan A."/>
            <person name="Kroger N."/>
            <person name="Kroth P.G."/>
            <person name="La Roche J."/>
            <person name="Lindquist E."/>
            <person name="Lommer M."/>
            <person name="Martin-Jezequel V."/>
            <person name="Lopez P.J."/>
            <person name="Lucas S."/>
            <person name="Mangogna M."/>
            <person name="McGinnis K."/>
            <person name="Medlin L.K."/>
            <person name="Montsant A."/>
            <person name="Oudot-Le Secq M.P."/>
            <person name="Napoli C."/>
            <person name="Obornik M."/>
            <person name="Parker M.S."/>
            <person name="Petit J.L."/>
            <person name="Porcel B.M."/>
            <person name="Poulsen N."/>
            <person name="Robison M."/>
            <person name="Rychlewski L."/>
            <person name="Rynearson T.A."/>
            <person name="Schmutz J."/>
            <person name="Shapiro H."/>
            <person name="Siaut M."/>
            <person name="Stanley M."/>
            <person name="Sussman M.R."/>
            <person name="Taylor A.R."/>
            <person name="Vardi A."/>
            <person name="von Dassow P."/>
            <person name="Vyverman W."/>
            <person name="Willis A."/>
            <person name="Wyrwicz L.S."/>
            <person name="Rokhsar D.S."/>
            <person name="Weissenbach J."/>
            <person name="Armbrust E.V."/>
            <person name="Green B.R."/>
            <person name="Van de Peer Y."/>
            <person name="Grigoriev I.V."/>
        </authorList>
    </citation>
    <scope>NUCLEOTIDE SEQUENCE [LARGE SCALE GENOMIC DNA]</scope>
    <source>
        <strain evidence="5 6">CCMP1335</strain>
    </source>
</reference>
<dbReference type="CDD" id="cd00035">
    <property type="entry name" value="ChtBD1"/>
    <property type="match status" value="3"/>
</dbReference>
<feature type="disulfide bond" evidence="3">
    <location>
        <begin position="651"/>
        <end position="665"/>
    </location>
</feature>
<protein>
    <recommendedName>
        <fullName evidence="4">Chitin-binding type-1 domain-containing protein</fullName>
    </recommendedName>
</protein>
<dbReference type="GO" id="GO:0008061">
    <property type="term" value="F:chitin binding"/>
    <property type="evidence" value="ECO:0007669"/>
    <property type="project" value="UniProtKB-UniRule"/>
</dbReference>
<evidence type="ECO:0000256" key="1">
    <source>
        <dbReference type="ARBA" id="ARBA00022669"/>
    </source>
</evidence>
<evidence type="ECO:0000313" key="6">
    <source>
        <dbReference type="Proteomes" id="UP000001449"/>
    </source>
</evidence>
<dbReference type="SMART" id="SM00270">
    <property type="entry name" value="ChtBD1"/>
    <property type="match status" value="3"/>
</dbReference>
<dbReference type="EMBL" id="CP001159">
    <property type="protein sequence ID" value="ACI64141.1"/>
    <property type="molecule type" value="Genomic_DNA"/>
</dbReference>
<dbReference type="CAZy" id="CBM18">
    <property type="family name" value="Carbohydrate-Binding Module Family 18"/>
</dbReference>
<keyword evidence="6" id="KW-1185">Reference proteome</keyword>
<dbReference type="PROSITE" id="PS00026">
    <property type="entry name" value="CHIT_BIND_I_1"/>
    <property type="match status" value="1"/>
</dbReference>
<dbReference type="Pfam" id="PF00187">
    <property type="entry name" value="Chitin_bind_1"/>
    <property type="match status" value="1"/>
</dbReference>
<dbReference type="InterPro" id="IPR001002">
    <property type="entry name" value="Chitin-bd_1"/>
</dbReference>
<dbReference type="PANTHER" id="PTHR47849:SF8">
    <property type="entry name" value="LECTIN"/>
    <property type="match status" value="1"/>
</dbReference>
<evidence type="ECO:0000256" key="3">
    <source>
        <dbReference type="PROSITE-ProRule" id="PRU00261"/>
    </source>
</evidence>
<accession>B5YLV4</accession>
<dbReference type="PROSITE" id="PS50941">
    <property type="entry name" value="CHIT_BIND_I_2"/>
    <property type="match status" value="2"/>
</dbReference>
<feature type="non-terminal residue" evidence="5">
    <location>
        <position position="1"/>
    </location>
</feature>
<dbReference type="PANTHER" id="PTHR47849">
    <property type="entry name" value="CHITIN-BINDING LECTIN 1"/>
    <property type="match status" value="1"/>
</dbReference>
<keyword evidence="2 3" id="KW-1015">Disulfide bond</keyword>
<dbReference type="HOGENOM" id="CLU_332237_0_0_1"/>
<feature type="disulfide bond" evidence="3">
    <location>
        <begin position="594"/>
        <end position="608"/>
    </location>
</feature>
<dbReference type="GeneID" id="7444773"/>
<dbReference type="InterPro" id="IPR036861">
    <property type="entry name" value="Endochitinase-like_sf"/>
</dbReference>
<dbReference type="Gene3D" id="3.30.60.10">
    <property type="entry name" value="Endochitinase-like"/>
    <property type="match status" value="2"/>
</dbReference>
<dbReference type="KEGG" id="tps:THAPS_12594"/>
<dbReference type="AlphaFoldDB" id="B5YLV4"/>
<proteinExistence type="predicted"/>